<keyword evidence="2" id="KW-1133">Transmembrane helix</keyword>
<feature type="compositionally biased region" description="Pro residues" evidence="1">
    <location>
        <begin position="89"/>
        <end position="104"/>
    </location>
</feature>
<organism evidence="3 4">
    <name type="scientific">Streptomyces hiroshimensis</name>
    <dbReference type="NCBI Taxonomy" id="66424"/>
    <lineage>
        <taxon>Bacteria</taxon>
        <taxon>Bacillati</taxon>
        <taxon>Actinomycetota</taxon>
        <taxon>Actinomycetes</taxon>
        <taxon>Kitasatosporales</taxon>
        <taxon>Streptomycetaceae</taxon>
        <taxon>Streptomyces</taxon>
    </lineage>
</organism>
<feature type="transmembrane region" description="Helical" evidence="2">
    <location>
        <begin position="112"/>
        <end position="134"/>
    </location>
</feature>
<protein>
    <submittedName>
        <fullName evidence="3">Uncharacterized protein</fullName>
    </submittedName>
</protein>
<comment type="caution">
    <text evidence="3">The sequence shown here is derived from an EMBL/GenBank/DDBJ whole genome shotgun (WGS) entry which is preliminary data.</text>
</comment>
<proteinExistence type="predicted"/>
<keyword evidence="2" id="KW-0472">Membrane</keyword>
<keyword evidence="4" id="KW-1185">Reference proteome</keyword>
<gene>
    <name evidence="3" type="ORF">GCM10010324_14260</name>
</gene>
<sequence length="335" mass="35068">MPHSAKTRLEIRKDSGTVTRVPPRIERVAMSYNQPGPYGQQPPQQPGPYAQGAPAGQPGYGYPPPPPPPPGTPYGAPQQPQQPWGAPQQPQPGYPGQYPPPVPPQSGGKGKAIGITIGAVAVVGALIAGAMYFMGGGDGEVKPYTIVMPDKLLDGKYTKASVSSPGAKQTDTKDLTDDKGAKELGITNGTGVSGAYTSAEKMSLSVTGVYGELSDPSKTVDAMIAKMEENQKKNEGTMQGYKIETVTPWTEFSPSGFDGAVMKCRLQKATFTAGAMSSSSEASSCLWSDSSAMGIVRHTAPGKSPYGEASTGKTMSVQELAEATAKVRNEVRKDK</sequence>
<keyword evidence="2" id="KW-0812">Transmembrane</keyword>
<evidence type="ECO:0000256" key="1">
    <source>
        <dbReference type="SAM" id="MobiDB-lite"/>
    </source>
</evidence>
<feature type="region of interest" description="Disordered" evidence="1">
    <location>
        <begin position="298"/>
        <end position="317"/>
    </location>
</feature>
<accession>A0ABQ2Y6P4</accession>
<name>A0ABQ2Y6P4_9ACTN</name>
<feature type="compositionally biased region" description="Low complexity" evidence="1">
    <location>
        <begin position="73"/>
        <end position="88"/>
    </location>
</feature>
<dbReference type="EMBL" id="BMUT01000002">
    <property type="protein sequence ID" value="GGX70363.1"/>
    <property type="molecule type" value="Genomic_DNA"/>
</dbReference>
<evidence type="ECO:0000256" key="2">
    <source>
        <dbReference type="SAM" id="Phobius"/>
    </source>
</evidence>
<evidence type="ECO:0000313" key="3">
    <source>
        <dbReference type="EMBL" id="GGX70363.1"/>
    </source>
</evidence>
<reference evidence="4" key="1">
    <citation type="journal article" date="2019" name="Int. J. Syst. Evol. Microbiol.">
        <title>The Global Catalogue of Microorganisms (GCM) 10K type strain sequencing project: providing services to taxonomists for standard genome sequencing and annotation.</title>
        <authorList>
            <consortium name="The Broad Institute Genomics Platform"/>
            <consortium name="The Broad Institute Genome Sequencing Center for Infectious Disease"/>
            <person name="Wu L."/>
            <person name="Ma J."/>
        </authorList>
    </citation>
    <scope>NUCLEOTIDE SEQUENCE [LARGE SCALE GENOMIC DNA]</scope>
    <source>
        <strain evidence="4">JCM 4586</strain>
    </source>
</reference>
<evidence type="ECO:0000313" key="4">
    <source>
        <dbReference type="Proteomes" id="UP000659223"/>
    </source>
</evidence>
<feature type="region of interest" description="Disordered" evidence="1">
    <location>
        <begin position="1"/>
        <end position="109"/>
    </location>
</feature>
<feature type="compositionally biased region" description="Pro residues" evidence="1">
    <location>
        <begin position="61"/>
        <end position="72"/>
    </location>
</feature>
<dbReference type="Proteomes" id="UP000659223">
    <property type="component" value="Unassembled WGS sequence"/>
</dbReference>
<feature type="compositionally biased region" description="Low complexity" evidence="1">
    <location>
        <begin position="34"/>
        <end position="57"/>
    </location>
</feature>